<protein>
    <submittedName>
        <fullName evidence="3">Serine/threonine protein phosphatase PrpC</fullName>
    </submittedName>
</protein>
<feature type="region of interest" description="Disordered" evidence="1">
    <location>
        <begin position="123"/>
        <end position="242"/>
    </location>
</feature>
<dbReference type="EMBL" id="FQZK01000012">
    <property type="protein sequence ID" value="SHJ99424.1"/>
    <property type="molecule type" value="Genomic_DNA"/>
</dbReference>
<feature type="compositionally biased region" description="Pro residues" evidence="1">
    <location>
        <begin position="176"/>
        <end position="187"/>
    </location>
</feature>
<reference evidence="3 4" key="1">
    <citation type="submission" date="2016-11" db="EMBL/GenBank/DDBJ databases">
        <authorList>
            <person name="Jaros S."/>
            <person name="Januszkiewicz K."/>
            <person name="Wedrychowicz H."/>
        </authorList>
    </citation>
    <scope>NUCLEOTIDE SEQUENCE [LARGE SCALE GENOMIC DNA]</scope>
    <source>
        <strain evidence="3 4">CGMCC 4.5723</strain>
    </source>
</reference>
<dbReference type="SMART" id="SM00332">
    <property type="entry name" value="PP2Cc"/>
    <property type="match status" value="1"/>
</dbReference>
<name>A0A1M6NUY8_9ACTN</name>
<feature type="compositionally biased region" description="Basic and acidic residues" evidence="1">
    <location>
        <begin position="217"/>
        <end position="232"/>
    </location>
</feature>
<dbReference type="Proteomes" id="UP000184452">
    <property type="component" value="Unassembled WGS sequence"/>
</dbReference>
<evidence type="ECO:0000313" key="3">
    <source>
        <dbReference type="EMBL" id="SHJ99424.1"/>
    </source>
</evidence>
<dbReference type="InterPro" id="IPR001932">
    <property type="entry name" value="PPM-type_phosphatase-like_dom"/>
</dbReference>
<dbReference type="AlphaFoldDB" id="A0A1M6NUY8"/>
<sequence length="546" mass="55248">MTMVRTCPGCADKVAAGDAFCERCGHSLTEEVRRDPARDTAGAGADPAAPAAPDLVPADGGPTAPQVSLYGADRYEGREEAAEDAVSGPTPSGSTAREEPHPQGVYRTVNPADVTVAGVIPSEATARSSGAAPSDPARRPGAPSGSTAPSGAPKGPARPPGAPSGSTAPSGAVPPSGAPVPGAPPAGAPRGPGRSLNDSLSVDDDWDAIDSLATQPVRRDPRPARPAPERVAPDWLPPAASGPVRPADPGLCVWCPGRVVDGYCEQCGFLQPTGRDHVEVRTDSVVGVSDRGLRHRRNEDAMAVRVVPDDAPHAAGVVCAVVCDGVSSSPRSDEASRVTAETGATVLAEQMRRGVDAREATGVAMTRAAEAVAAIADSPSSAPACTFVSAVVDPGAGTVTVGWVGDSRAYWLSGGPASSGSALLTRDDSWSEAMVQMGALSREEAMRSANAHALIAWMGADSGEIDAHISTVTPTGPGAVLLCSDGLWNYYPEARALTEAVPAAGTRPVEAARTYVRLALEGGGRDNITVVVIPVPAGGAARAEQG</sequence>
<evidence type="ECO:0000313" key="4">
    <source>
        <dbReference type="Proteomes" id="UP000184452"/>
    </source>
</evidence>
<dbReference type="Pfam" id="PF13672">
    <property type="entry name" value="PP2C_2"/>
    <property type="match status" value="1"/>
</dbReference>
<dbReference type="CDD" id="cd00143">
    <property type="entry name" value="PP2Cc"/>
    <property type="match status" value="1"/>
</dbReference>
<feature type="compositionally biased region" description="Low complexity" evidence="1">
    <location>
        <begin position="163"/>
        <end position="175"/>
    </location>
</feature>
<evidence type="ECO:0000259" key="2">
    <source>
        <dbReference type="PROSITE" id="PS51746"/>
    </source>
</evidence>
<accession>A0A1M6NUY8</accession>
<dbReference type="PROSITE" id="PS51746">
    <property type="entry name" value="PPM_2"/>
    <property type="match status" value="1"/>
</dbReference>
<dbReference type="RefSeq" id="WP_394328526.1">
    <property type="nucleotide sequence ID" value="NZ_FQZK01000012.1"/>
</dbReference>
<feature type="domain" description="PPM-type phosphatase" evidence="2">
    <location>
        <begin position="284"/>
        <end position="535"/>
    </location>
</feature>
<feature type="compositionally biased region" description="Low complexity" evidence="1">
    <location>
        <begin position="39"/>
        <end position="62"/>
    </location>
</feature>
<feature type="region of interest" description="Disordered" evidence="1">
    <location>
        <begin position="30"/>
        <end position="110"/>
    </location>
</feature>
<proteinExistence type="predicted"/>
<dbReference type="InterPro" id="IPR036457">
    <property type="entry name" value="PPM-type-like_dom_sf"/>
</dbReference>
<gene>
    <name evidence="3" type="ORF">SAMN05421803_112114</name>
</gene>
<evidence type="ECO:0000256" key="1">
    <source>
        <dbReference type="SAM" id="MobiDB-lite"/>
    </source>
</evidence>
<dbReference type="Gene3D" id="3.60.40.10">
    <property type="entry name" value="PPM-type phosphatase domain"/>
    <property type="match status" value="1"/>
</dbReference>
<dbReference type="STRING" id="758803.SAMN05421803_112114"/>
<keyword evidence="4" id="KW-1185">Reference proteome</keyword>
<dbReference type="SUPFAM" id="SSF81606">
    <property type="entry name" value="PP2C-like"/>
    <property type="match status" value="1"/>
</dbReference>
<organism evidence="3 4">
    <name type="scientific">Nocardiopsis flavescens</name>
    <dbReference type="NCBI Taxonomy" id="758803"/>
    <lineage>
        <taxon>Bacteria</taxon>
        <taxon>Bacillati</taxon>
        <taxon>Actinomycetota</taxon>
        <taxon>Actinomycetes</taxon>
        <taxon>Streptosporangiales</taxon>
        <taxon>Nocardiopsidaceae</taxon>
        <taxon>Nocardiopsis</taxon>
    </lineage>
</organism>